<feature type="region of interest" description="Disordered" evidence="2">
    <location>
        <begin position="470"/>
        <end position="551"/>
    </location>
</feature>
<feature type="domain" description="PFU" evidence="3">
    <location>
        <begin position="1"/>
        <end position="78"/>
    </location>
</feature>
<feature type="compositionally biased region" description="Low complexity" evidence="2">
    <location>
        <begin position="792"/>
        <end position="811"/>
    </location>
</feature>
<feature type="compositionally biased region" description="Basic and acidic residues" evidence="2">
    <location>
        <begin position="186"/>
        <end position="202"/>
    </location>
</feature>
<dbReference type="EMBL" id="CDMY01000708">
    <property type="protein sequence ID" value="CEM31024.1"/>
    <property type="molecule type" value="Genomic_DNA"/>
</dbReference>
<dbReference type="AlphaFoldDB" id="A0A0G4GLM8"/>
<dbReference type="InterPro" id="IPR015155">
    <property type="entry name" value="PFU"/>
</dbReference>
<dbReference type="PANTHER" id="PTHR35381:SF1">
    <property type="entry name" value="EF-HAND DOMAIN-CONTAINING PROTEIN"/>
    <property type="match status" value="1"/>
</dbReference>
<name>A0A0G4GLM8_VITBC</name>
<feature type="region of interest" description="Disordered" evidence="2">
    <location>
        <begin position="699"/>
        <end position="836"/>
    </location>
</feature>
<feature type="compositionally biased region" description="Basic and acidic residues" evidence="2">
    <location>
        <begin position="238"/>
        <end position="252"/>
    </location>
</feature>
<dbReference type="VEuPathDB" id="CryptoDB:Vbra_18279"/>
<feature type="coiled-coil region" evidence="1">
    <location>
        <begin position="345"/>
        <end position="372"/>
    </location>
</feature>
<evidence type="ECO:0000313" key="5">
    <source>
        <dbReference type="Proteomes" id="UP000041254"/>
    </source>
</evidence>
<gene>
    <name evidence="4" type="ORF">Vbra_18279</name>
</gene>
<reference evidence="4 5" key="1">
    <citation type="submission" date="2014-11" db="EMBL/GenBank/DDBJ databases">
        <authorList>
            <person name="Zhu J."/>
            <person name="Qi W."/>
            <person name="Song R."/>
        </authorList>
    </citation>
    <scope>NUCLEOTIDE SEQUENCE [LARGE SCALE GENOMIC DNA]</scope>
</reference>
<feature type="compositionally biased region" description="Low complexity" evidence="2">
    <location>
        <begin position="119"/>
        <end position="131"/>
    </location>
</feature>
<sequence>MADKPSAWLHRSSRVVLIVTVDIGKDKQDKIHVRKGDDPRTTAENFIKLHRLNRDLTDPLTTHIEQNLEALRLSQQRKRERLAQRLTQRHESTTQTQTHTQTAAVQGSLPPTMHLHAEQSVQSVQQQQPADARADADADASPDAAHILASELVSPTRPSARKGASREEVEPTPTDKSAIHRGQRAKTSERPQQSDKRPHRPPDAVAKAASPSPFRPTQKRASSRAQSNPPPVRGHPYVAREGERGRRAREGGGARLASTSRGASEARLASGHGSSPKLDREGTCRSAVFDKLYQRAEAKRVQLENLKGSVEHEYQHKLDSTRFKPHTAREGADVVGRRLYEWGRIMQDIKEKKRLERLVELERQELEEVTLKPNITRTAQNMQREGQPLWHRLDCESIDKRRRLSRIREEMAKKELEGCTFKPDISRRSRRLVAARMSELQLSGPLYEFLYSDALRRHERDRMYKTFVPPEATFRPQTLAADNGSRSPPADDGRSPRETLEAMMNRLCGSSRVGGRRGEEAPELADGGKDPHTGQELFKPKTGRPPLHGRNSEKLPIWEFLHRLGEQSKQAKLQHATEEEQKVKALAEMRGTSHTSSAKLFQEAKARRLRELFRAVDADRDGVLTGGTADADSSRWGSVLAKEGVDPQLQKILWPVLEYLKDTGSSVPFEQFEQAVDYQVKELAAQKIPIHALFVRRATVSQPTTTSTSTRAAAAGKKGGRHTLPSGPKDGARPRGAHFFESLHREARERRDKRDALREQKEKTELDNCTFQPNAGCAHHHHHIHRPQPRVPGSRGDGAASAPAAAAAAAAADREVSGAAGEGEGGGVGDDIDESF</sequence>
<keyword evidence="5" id="KW-1185">Reference proteome</keyword>
<dbReference type="PANTHER" id="PTHR35381">
    <property type="entry name" value="EF-HAND DOMAIN-CONTAINING PROTEIN"/>
    <property type="match status" value="1"/>
</dbReference>
<dbReference type="OMA" id="QERMECI"/>
<proteinExistence type="predicted"/>
<evidence type="ECO:0000256" key="1">
    <source>
        <dbReference type="SAM" id="Coils"/>
    </source>
</evidence>
<evidence type="ECO:0000256" key="2">
    <source>
        <dbReference type="SAM" id="MobiDB-lite"/>
    </source>
</evidence>
<feature type="compositionally biased region" description="Low complexity" evidence="2">
    <location>
        <begin position="93"/>
        <end position="102"/>
    </location>
</feature>
<protein>
    <recommendedName>
        <fullName evidence="3">PFU domain-containing protein</fullName>
    </recommendedName>
</protein>
<dbReference type="InterPro" id="IPR038122">
    <property type="entry name" value="PFU_sf"/>
</dbReference>
<dbReference type="PROSITE" id="PS51394">
    <property type="entry name" value="PFU"/>
    <property type="match status" value="1"/>
</dbReference>
<evidence type="ECO:0000259" key="3">
    <source>
        <dbReference type="PROSITE" id="PS51394"/>
    </source>
</evidence>
<evidence type="ECO:0000313" key="4">
    <source>
        <dbReference type="EMBL" id="CEM31024.1"/>
    </source>
</evidence>
<dbReference type="Proteomes" id="UP000041254">
    <property type="component" value="Unassembled WGS sequence"/>
</dbReference>
<dbReference type="OrthoDB" id="313506at2759"/>
<dbReference type="InParanoid" id="A0A0G4GLM8"/>
<feature type="region of interest" description="Disordered" evidence="2">
    <location>
        <begin position="118"/>
        <end position="281"/>
    </location>
</feature>
<feature type="compositionally biased region" description="Basic residues" evidence="2">
    <location>
        <begin position="778"/>
        <end position="788"/>
    </location>
</feature>
<feature type="compositionally biased region" description="Basic and acidic residues" evidence="2">
    <location>
        <begin position="489"/>
        <end position="500"/>
    </location>
</feature>
<feature type="compositionally biased region" description="Low complexity" evidence="2">
    <location>
        <begin position="699"/>
        <end position="715"/>
    </location>
</feature>
<feature type="compositionally biased region" description="Basic and acidic residues" evidence="2">
    <location>
        <begin position="516"/>
        <end position="533"/>
    </location>
</feature>
<organism evidence="4 5">
    <name type="scientific">Vitrella brassicaformis (strain CCMP3155)</name>
    <dbReference type="NCBI Taxonomy" id="1169540"/>
    <lineage>
        <taxon>Eukaryota</taxon>
        <taxon>Sar</taxon>
        <taxon>Alveolata</taxon>
        <taxon>Colpodellida</taxon>
        <taxon>Vitrellaceae</taxon>
        <taxon>Vitrella</taxon>
    </lineage>
</organism>
<keyword evidence="1" id="KW-0175">Coiled coil</keyword>
<dbReference type="Gene3D" id="3.10.20.870">
    <property type="entry name" value="PFU (PLAA family ubiquitin binding), C-terminal domain"/>
    <property type="match status" value="1"/>
</dbReference>
<feature type="region of interest" description="Disordered" evidence="2">
    <location>
        <begin position="81"/>
        <end position="104"/>
    </location>
</feature>
<accession>A0A0G4GLM8</accession>
<dbReference type="STRING" id="1169540.A0A0G4GLM8"/>
<feature type="compositionally biased region" description="Basic and acidic residues" evidence="2">
    <location>
        <begin position="741"/>
        <end position="766"/>
    </location>
</feature>
<feature type="compositionally biased region" description="Gly residues" evidence="2">
    <location>
        <begin position="820"/>
        <end position="829"/>
    </location>
</feature>